<feature type="compositionally biased region" description="Basic residues" evidence="7">
    <location>
        <begin position="507"/>
        <end position="518"/>
    </location>
</feature>
<name>A0AB35BYE5_9GAMM</name>
<dbReference type="InterPro" id="IPR050079">
    <property type="entry name" value="DEAD_box_RNA_helicase"/>
</dbReference>
<dbReference type="SMART" id="SM00487">
    <property type="entry name" value="DEXDc"/>
    <property type="match status" value="1"/>
</dbReference>
<dbReference type="InterPro" id="IPR027417">
    <property type="entry name" value="P-loop_NTPase"/>
</dbReference>
<dbReference type="GeneID" id="58262705"/>
<comment type="caution">
    <text evidence="11">The sequence shown here is derived from an EMBL/GenBank/DDBJ whole genome shotgun (WGS) entry which is preliminary data.</text>
</comment>
<dbReference type="GO" id="GO:0005524">
    <property type="term" value="F:ATP binding"/>
    <property type="evidence" value="ECO:0007669"/>
    <property type="project" value="UniProtKB-KW"/>
</dbReference>
<dbReference type="EMBL" id="JAGIBU010000010">
    <property type="protein sequence ID" value="MBS7825325.1"/>
    <property type="molecule type" value="Genomic_DNA"/>
</dbReference>
<gene>
    <name evidence="11" type="ORF">J7561_08940</name>
</gene>
<dbReference type="PANTHER" id="PTHR47959">
    <property type="entry name" value="ATP-DEPENDENT RNA HELICASE RHLE-RELATED"/>
    <property type="match status" value="1"/>
</dbReference>
<dbReference type="CDD" id="cd18787">
    <property type="entry name" value="SF2_C_DEAD"/>
    <property type="match status" value="1"/>
</dbReference>
<feature type="compositionally biased region" description="Basic and acidic residues" evidence="7">
    <location>
        <begin position="430"/>
        <end position="506"/>
    </location>
</feature>
<dbReference type="InterPro" id="IPR044742">
    <property type="entry name" value="DEAD/DEAH_RhlB"/>
</dbReference>
<dbReference type="GO" id="GO:0016787">
    <property type="term" value="F:hydrolase activity"/>
    <property type="evidence" value="ECO:0007669"/>
    <property type="project" value="UniProtKB-KW"/>
</dbReference>
<evidence type="ECO:0000259" key="9">
    <source>
        <dbReference type="PROSITE" id="PS51194"/>
    </source>
</evidence>
<protein>
    <submittedName>
        <fullName evidence="11">DEAD/DEAH box helicase</fullName>
    </submittedName>
</protein>
<evidence type="ECO:0000313" key="12">
    <source>
        <dbReference type="Proteomes" id="UP000680020"/>
    </source>
</evidence>
<evidence type="ECO:0000256" key="1">
    <source>
        <dbReference type="ARBA" id="ARBA00022741"/>
    </source>
</evidence>
<dbReference type="InterPro" id="IPR001650">
    <property type="entry name" value="Helicase_C-like"/>
</dbReference>
<dbReference type="GO" id="GO:0003676">
    <property type="term" value="F:nucleic acid binding"/>
    <property type="evidence" value="ECO:0007669"/>
    <property type="project" value="InterPro"/>
</dbReference>
<dbReference type="InterPro" id="IPR014001">
    <property type="entry name" value="Helicase_ATP-bd"/>
</dbReference>
<dbReference type="CDD" id="cd00268">
    <property type="entry name" value="DEADc"/>
    <property type="match status" value="1"/>
</dbReference>
<dbReference type="PROSITE" id="PS51192">
    <property type="entry name" value="HELICASE_ATP_BIND_1"/>
    <property type="match status" value="1"/>
</dbReference>
<keyword evidence="4" id="KW-0067">ATP-binding</keyword>
<keyword evidence="1" id="KW-0547">Nucleotide-binding</keyword>
<organism evidence="11 12">
    <name type="scientific">Wohlfahrtiimonas chitiniclastica</name>
    <dbReference type="NCBI Taxonomy" id="400946"/>
    <lineage>
        <taxon>Bacteria</taxon>
        <taxon>Pseudomonadati</taxon>
        <taxon>Pseudomonadota</taxon>
        <taxon>Gammaproteobacteria</taxon>
        <taxon>Cardiobacteriales</taxon>
        <taxon>Ignatzschineriaceae</taxon>
        <taxon>Wohlfahrtiimonas</taxon>
    </lineage>
</organism>
<feature type="domain" description="Helicase ATP-binding" evidence="8">
    <location>
        <begin position="32"/>
        <end position="222"/>
    </location>
</feature>
<dbReference type="PANTHER" id="PTHR47959:SF17">
    <property type="entry name" value="ATP-DEPENDENT RNA HELICASE DEAD BOX FAMILY"/>
    <property type="match status" value="1"/>
</dbReference>
<evidence type="ECO:0000256" key="3">
    <source>
        <dbReference type="ARBA" id="ARBA00022806"/>
    </source>
</evidence>
<dbReference type="InterPro" id="IPR011545">
    <property type="entry name" value="DEAD/DEAH_box_helicase_dom"/>
</dbReference>
<dbReference type="Proteomes" id="UP000680020">
    <property type="component" value="Unassembled WGS sequence"/>
</dbReference>
<feature type="short sequence motif" description="Q motif" evidence="6">
    <location>
        <begin position="1"/>
        <end position="29"/>
    </location>
</feature>
<evidence type="ECO:0000313" key="11">
    <source>
        <dbReference type="EMBL" id="MBS7825325.1"/>
    </source>
</evidence>
<dbReference type="Pfam" id="PF00270">
    <property type="entry name" value="DEAD"/>
    <property type="match status" value="1"/>
</dbReference>
<feature type="domain" description="Helicase C-terminal" evidence="9">
    <location>
        <begin position="233"/>
        <end position="394"/>
    </location>
</feature>
<dbReference type="InterPro" id="IPR014014">
    <property type="entry name" value="RNA_helicase_DEAD_Q_motif"/>
</dbReference>
<keyword evidence="3 11" id="KW-0347">Helicase</keyword>
<evidence type="ECO:0000256" key="7">
    <source>
        <dbReference type="SAM" id="MobiDB-lite"/>
    </source>
</evidence>
<feature type="domain" description="DEAD-box RNA helicase Q" evidence="10">
    <location>
        <begin position="1"/>
        <end position="29"/>
    </location>
</feature>
<evidence type="ECO:0000259" key="10">
    <source>
        <dbReference type="PROSITE" id="PS51195"/>
    </source>
</evidence>
<dbReference type="Gene3D" id="3.40.50.300">
    <property type="entry name" value="P-loop containing nucleotide triphosphate hydrolases"/>
    <property type="match status" value="2"/>
</dbReference>
<dbReference type="GO" id="GO:0005829">
    <property type="term" value="C:cytosol"/>
    <property type="evidence" value="ECO:0007669"/>
    <property type="project" value="TreeGrafter"/>
</dbReference>
<evidence type="ECO:0000259" key="8">
    <source>
        <dbReference type="PROSITE" id="PS51192"/>
    </source>
</evidence>
<dbReference type="Pfam" id="PF00271">
    <property type="entry name" value="Helicase_C"/>
    <property type="match status" value="1"/>
</dbReference>
<dbReference type="GO" id="GO:0003724">
    <property type="term" value="F:RNA helicase activity"/>
    <property type="evidence" value="ECO:0007669"/>
    <property type="project" value="InterPro"/>
</dbReference>
<comment type="similarity">
    <text evidence="5">Belongs to the DEAD box helicase family.</text>
</comment>
<dbReference type="PROSITE" id="PS51194">
    <property type="entry name" value="HELICASE_CTER"/>
    <property type="match status" value="1"/>
</dbReference>
<evidence type="ECO:0000256" key="5">
    <source>
        <dbReference type="ARBA" id="ARBA00038437"/>
    </source>
</evidence>
<dbReference type="RefSeq" id="WP_008314058.1">
    <property type="nucleotide sequence ID" value="NZ_JAGIBS010000013.1"/>
</dbReference>
<keyword evidence="2" id="KW-0378">Hydrolase</keyword>
<feature type="region of interest" description="Disordered" evidence="7">
    <location>
        <begin position="393"/>
        <end position="518"/>
    </location>
</feature>
<reference evidence="11" key="1">
    <citation type="submission" date="2021-03" db="EMBL/GenBank/DDBJ databases">
        <title>Identification and antibiotic profiling of Wohlfahrtiimonas chitiniclastica, an underestimated human pathogen.</title>
        <authorList>
            <person name="Kopf A."/>
            <person name="Bunk B."/>
            <person name="Coldewey S."/>
            <person name="Gunzer F."/>
            <person name="Riedel T."/>
            <person name="Schroettner P."/>
        </authorList>
    </citation>
    <scope>NUCLEOTIDE SEQUENCE</scope>
    <source>
        <strain evidence="11">DSM 100917</strain>
    </source>
</reference>
<evidence type="ECO:0000256" key="4">
    <source>
        <dbReference type="ARBA" id="ARBA00022840"/>
    </source>
</evidence>
<proteinExistence type="inferred from homology"/>
<dbReference type="PROSITE" id="PS51195">
    <property type="entry name" value="Q_MOTIF"/>
    <property type="match status" value="1"/>
</dbReference>
<dbReference type="SUPFAM" id="SSF52540">
    <property type="entry name" value="P-loop containing nucleoside triphosphate hydrolases"/>
    <property type="match status" value="1"/>
</dbReference>
<evidence type="ECO:0000256" key="6">
    <source>
        <dbReference type="PROSITE-ProRule" id="PRU00552"/>
    </source>
</evidence>
<sequence>MLFSDLDLHPILLNALNEMGYQSPTPVQSEVLPIALTGQDLMVSSQTGSGKTAAFLLPVLNILLDLPAEKRPFRPKGERGFGKMKENIKPKALVLCPTRELAQQVAKEAIRLKGMAKGVRISTVVGGMPYGQQIRELENVTILVATPGRLLDLYNQKVINLSEVEFFVADEADRMLDLGFAEDLELIHKACTNCEQNLMFSATFPKNIMRLAEEMMTEPHKIELSSKSILNENITQQINFADDRSHQRELLMHWLRSPSLDQAVVFTPTQIESEEIAELLEDEGFSVTFLHGGIPQKVRNRRLETLRKGRTKILVATDVAARGIDIATVTHVINIGLPMKAEDYVHRIGRTGRAGRKGDAISLVNVRDHKRVRDISDYTSFKIDVLTVEGLEPTLDPNDFRESRNKKGGRSRRGNGGGNGRYGKSSGGARRSDRGGDRERAPRAERENREPRGGEARAEKPKRERKSSSEFFDAPKGDRDSRGAEKKRFKSERSDRPARPAGDRPRAPKAHSRRTRSE</sequence>
<accession>A0AB35BYE5</accession>
<dbReference type="SMART" id="SM00490">
    <property type="entry name" value="HELICc"/>
    <property type="match status" value="1"/>
</dbReference>
<evidence type="ECO:0000256" key="2">
    <source>
        <dbReference type="ARBA" id="ARBA00022801"/>
    </source>
</evidence>
<dbReference type="AlphaFoldDB" id="A0AB35BYE5"/>